<feature type="compositionally biased region" description="Basic and acidic residues" evidence="1">
    <location>
        <begin position="17"/>
        <end position="33"/>
    </location>
</feature>
<feature type="non-terminal residue" evidence="2">
    <location>
        <position position="58"/>
    </location>
</feature>
<dbReference type="Proteomes" id="UP001266305">
    <property type="component" value="Unassembled WGS sequence"/>
</dbReference>
<accession>A0ABQ9UL01</accession>
<gene>
    <name evidence="2" type="ORF">P7K49_023195</name>
</gene>
<organism evidence="2 3">
    <name type="scientific">Saguinus oedipus</name>
    <name type="common">Cotton-top tamarin</name>
    <name type="synonym">Oedipomidas oedipus</name>
    <dbReference type="NCBI Taxonomy" id="9490"/>
    <lineage>
        <taxon>Eukaryota</taxon>
        <taxon>Metazoa</taxon>
        <taxon>Chordata</taxon>
        <taxon>Craniata</taxon>
        <taxon>Vertebrata</taxon>
        <taxon>Euteleostomi</taxon>
        <taxon>Mammalia</taxon>
        <taxon>Eutheria</taxon>
        <taxon>Euarchontoglires</taxon>
        <taxon>Primates</taxon>
        <taxon>Haplorrhini</taxon>
        <taxon>Platyrrhini</taxon>
        <taxon>Cebidae</taxon>
        <taxon>Callitrichinae</taxon>
        <taxon>Saguinus</taxon>
    </lineage>
</organism>
<evidence type="ECO:0000256" key="1">
    <source>
        <dbReference type="SAM" id="MobiDB-lite"/>
    </source>
</evidence>
<feature type="region of interest" description="Disordered" evidence="1">
    <location>
        <begin position="1"/>
        <end position="58"/>
    </location>
</feature>
<keyword evidence="3" id="KW-1185">Reference proteome</keyword>
<sequence length="58" mass="6043">MATGYAGKVSRAGLASAREHTLSPDACCDRGSREATNGPVTDLPARLSLPSKQQNSQL</sequence>
<reference evidence="2 3" key="1">
    <citation type="submission" date="2023-05" db="EMBL/GenBank/DDBJ databases">
        <title>B98-5 Cell Line De Novo Hybrid Assembly: An Optical Mapping Approach.</title>
        <authorList>
            <person name="Kananen K."/>
            <person name="Auerbach J.A."/>
            <person name="Kautto E."/>
            <person name="Blachly J.S."/>
        </authorList>
    </citation>
    <scope>NUCLEOTIDE SEQUENCE [LARGE SCALE GENOMIC DNA]</scope>
    <source>
        <strain evidence="2">B95-8</strain>
        <tissue evidence="2">Cell line</tissue>
    </source>
</reference>
<proteinExistence type="predicted"/>
<name>A0ABQ9UL01_SAGOE</name>
<protein>
    <submittedName>
        <fullName evidence="2">Uncharacterized protein</fullName>
    </submittedName>
</protein>
<dbReference type="EMBL" id="JASSZA010000011">
    <property type="protein sequence ID" value="KAK2097744.1"/>
    <property type="molecule type" value="Genomic_DNA"/>
</dbReference>
<evidence type="ECO:0000313" key="2">
    <source>
        <dbReference type="EMBL" id="KAK2097744.1"/>
    </source>
</evidence>
<comment type="caution">
    <text evidence="2">The sequence shown here is derived from an EMBL/GenBank/DDBJ whole genome shotgun (WGS) entry which is preliminary data.</text>
</comment>
<evidence type="ECO:0000313" key="3">
    <source>
        <dbReference type="Proteomes" id="UP001266305"/>
    </source>
</evidence>